<organism evidence="2 3">
    <name type="scientific">Streptomyces termitum</name>
    <dbReference type="NCBI Taxonomy" id="67368"/>
    <lineage>
        <taxon>Bacteria</taxon>
        <taxon>Bacillati</taxon>
        <taxon>Actinomycetota</taxon>
        <taxon>Actinomycetes</taxon>
        <taxon>Kitasatosporales</taxon>
        <taxon>Streptomycetaceae</taxon>
        <taxon>Streptomyces</taxon>
    </lineage>
</organism>
<dbReference type="Proteomes" id="UP000644020">
    <property type="component" value="Unassembled WGS sequence"/>
</dbReference>
<sequence length="146" mass="16330">MTRRNRDREAERQDIRAAAERLLAGTPLRSSVGKLTGTELIAECGLRRDVVYGDHKELVEEFRARAKAQNFTPQVVQDMADENTALREALTKIKTGLAAVRERVRALVRAATELSLELEQTREELAAAQQVTRLPGPRGTGRIPER</sequence>
<dbReference type="AlphaFoldDB" id="A0A918T891"/>
<reference evidence="2" key="1">
    <citation type="journal article" date="2014" name="Int. J. Syst. Evol. Microbiol.">
        <title>Complete genome sequence of Corynebacterium casei LMG S-19264T (=DSM 44701T), isolated from a smear-ripened cheese.</title>
        <authorList>
            <consortium name="US DOE Joint Genome Institute (JGI-PGF)"/>
            <person name="Walter F."/>
            <person name="Albersmeier A."/>
            <person name="Kalinowski J."/>
            <person name="Ruckert C."/>
        </authorList>
    </citation>
    <scope>NUCLEOTIDE SEQUENCE</scope>
    <source>
        <strain evidence="2">JCM 4518</strain>
    </source>
</reference>
<dbReference type="RefSeq" id="WP_189983441.1">
    <property type="nucleotide sequence ID" value="NZ_BMUL01000027.1"/>
</dbReference>
<evidence type="ECO:0000313" key="2">
    <source>
        <dbReference type="EMBL" id="GHB10469.1"/>
    </source>
</evidence>
<reference evidence="2" key="2">
    <citation type="submission" date="2020-09" db="EMBL/GenBank/DDBJ databases">
        <authorList>
            <person name="Sun Q."/>
            <person name="Ohkuma M."/>
        </authorList>
    </citation>
    <scope>NUCLEOTIDE SEQUENCE</scope>
    <source>
        <strain evidence="2">JCM 4518</strain>
    </source>
</reference>
<accession>A0A918T891</accession>
<feature type="region of interest" description="Disordered" evidence="1">
    <location>
        <begin position="127"/>
        <end position="146"/>
    </location>
</feature>
<name>A0A918T891_9ACTN</name>
<proteinExistence type="predicted"/>
<keyword evidence="3" id="KW-1185">Reference proteome</keyword>
<evidence type="ECO:0000256" key="1">
    <source>
        <dbReference type="SAM" id="MobiDB-lite"/>
    </source>
</evidence>
<evidence type="ECO:0000313" key="3">
    <source>
        <dbReference type="Proteomes" id="UP000644020"/>
    </source>
</evidence>
<gene>
    <name evidence="2" type="ORF">GCM10010305_61650</name>
</gene>
<comment type="caution">
    <text evidence="2">The sequence shown here is derived from an EMBL/GenBank/DDBJ whole genome shotgun (WGS) entry which is preliminary data.</text>
</comment>
<dbReference type="EMBL" id="BMUL01000027">
    <property type="protein sequence ID" value="GHB10469.1"/>
    <property type="molecule type" value="Genomic_DNA"/>
</dbReference>
<protein>
    <submittedName>
        <fullName evidence="2">Uncharacterized protein</fullName>
    </submittedName>
</protein>